<dbReference type="PANTHER" id="PTHR12243:SF69">
    <property type="entry name" value="SI:CH73-59F11.3"/>
    <property type="match status" value="1"/>
</dbReference>
<evidence type="ECO:0000256" key="1">
    <source>
        <dbReference type="SAM" id="Coils"/>
    </source>
</evidence>
<comment type="caution">
    <text evidence="3">The sequence shown here is derived from an EMBL/GenBank/DDBJ whole genome shotgun (WGS) entry which is preliminary data.</text>
</comment>
<dbReference type="Proteomes" id="UP001566132">
    <property type="component" value="Unassembled WGS sequence"/>
</dbReference>
<keyword evidence="4" id="KW-1185">Reference proteome</keyword>
<gene>
    <name evidence="3" type="ORF">ABEB36_009526</name>
</gene>
<dbReference type="PROSITE" id="PS51029">
    <property type="entry name" value="MADF"/>
    <property type="match status" value="1"/>
</dbReference>
<protein>
    <recommendedName>
        <fullName evidence="2">MADF domain-containing protein</fullName>
    </recommendedName>
</protein>
<organism evidence="3 4">
    <name type="scientific">Hypothenemus hampei</name>
    <name type="common">Coffee berry borer</name>
    <dbReference type="NCBI Taxonomy" id="57062"/>
    <lineage>
        <taxon>Eukaryota</taxon>
        <taxon>Metazoa</taxon>
        <taxon>Ecdysozoa</taxon>
        <taxon>Arthropoda</taxon>
        <taxon>Hexapoda</taxon>
        <taxon>Insecta</taxon>
        <taxon>Pterygota</taxon>
        <taxon>Neoptera</taxon>
        <taxon>Endopterygota</taxon>
        <taxon>Coleoptera</taxon>
        <taxon>Polyphaga</taxon>
        <taxon>Cucujiformia</taxon>
        <taxon>Curculionidae</taxon>
        <taxon>Scolytinae</taxon>
        <taxon>Hypothenemus</taxon>
    </lineage>
</organism>
<dbReference type="EMBL" id="JBDJPC010000007">
    <property type="protein sequence ID" value="KAL1493840.1"/>
    <property type="molecule type" value="Genomic_DNA"/>
</dbReference>
<name>A0ABD1EJM0_HYPHA</name>
<feature type="domain" description="MADF" evidence="2">
    <location>
        <begin position="1"/>
        <end position="73"/>
    </location>
</feature>
<feature type="coiled-coil region" evidence="1">
    <location>
        <begin position="136"/>
        <end position="163"/>
    </location>
</feature>
<dbReference type="InterPro" id="IPR006578">
    <property type="entry name" value="MADF-dom"/>
</dbReference>
<keyword evidence="1" id="KW-0175">Coiled coil</keyword>
<evidence type="ECO:0000313" key="3">
    <source>
        <dbReference type="EMBL" id="KAL1493840.1"/>
    </source>
</evidence>
<evidence type="ECO:0000259" key="2">
    <source>
        <dbReference type="PROSITE" id="PS51029"/>
    </source>
</evidence>
<reference evidence="3 4" key="1">
    <citation type="submission" date="2024-05" db="EMBL/GenBank/DDBJ databases">
        <title>Genetic variation in Jamaican populations of the coffee berry borer (Hypothenemus hampei).</title>
        <authorList>
            <person name="Errbii M."/>
            <person name="Myrie A."/>
        </authorList>
    </citation>
    <scope>NUCLEOTIDE SEQUENCE [LARGE SCALE GENOMIC DNA]</scope>
    <source>
        <strain evidence="3">JA-Hopewell-2020-01-JO</strain>
        <tissue evidence="3">Whole body</tissue>
    </source>
</reference>
<evidence type="ECO:0000313" key="4">
    <source>
        <dbReference type="Proteomes" id="UP001566132"/>
    </source>
</evidence>
<dbReference type="PANTHER" id="PTHR12243">
    <property type="entry name" value="MADF DOMAIN TRANSCRIPTION FACTOR"/>
    <property type="match status" value="1"/>
</dbReference>
<dbReference type="InterPro" id="IPR039353">
    <property type="entry name" value="TF_Adf1"/>
</dbReference>
<dbReference type="SMART" id="SM00595">
    <property type="entry name" value="MADF"/>
    <property type="match status" value="1"/>
</dbReference>
<dbReference type="AlphaFoldDB" id="A0ABD1EJM0"/>
<proteinExistence type="predicted"/>
<sequence>MIIVKKLWEAVAEEVGESRSIVKSKWRNLRDNFRRELSKSKNYNYRSGDAAGPSKKSKWAYFEILSFLRNTFNSRPSSGNINFPELGETDIGTGEDFNDVSNEISFSENFILEESETNGGVHENSMFRSLTTEKIISDYREKLQTKTTKKDNMQEQLLQIKKKIRDIFKIISKFGI</sequence>
<accession>A0ABD1EJM0</accession>
<dbReference type="Pfam" id="PF10545">
    <property type="entry name" value="MADF_DNA_bdg"/>
    <property type="match status" value="1"/>
</dbReference>